<dbReference type="STRING" id="1036808.A0A0C2ZWU9"/>
<gene>
    <name evidence="2" type="ORF">SCLCIDRAFT_131607</name>
</gene>
<dbReference type="InterPro" id="IPR036291">
    <property type="entry name" value="NAD(P)-bd_dom_sf"/>
</dbReference>
<dbReference type="AlphaFoldDB" id="A0A0C2ZWU9"/>
<dbReference type="InterPro" id="IPR002347">
    <property type="entry name" value="SDR_fam"/>
</dbReference>
<dbReference type="InParanoid" id="A0A0C2ZWU9"/>
<dbReference type="Proteomes" id="UP000053989">
    <property type="component" value="Unassembled WGS sequence"/>
</dbReference>
<keyword evidence="3" id="KW-1185">Reference proteome</keyword>
<dbReference type="GO" id="GO:0016491">
    <property type="term" value="F:oxidoreductase activity"/>
    <property type="evidence" value="ECO:0007669"/>
    <property type="project" value="UniProtKB-KW"/>
</dbReference>
<dbReference type="Gene3D" id="3.40.50.720">
    <property type="entry name" value="NAD(P)-binding Rossmann-like Domain"/>
    <property type="match status" value="1"/>
</dbReference>
<evidence type="ECO:0000313" key="3">
    <source>
        <dbReference type="Proteomes" id="UP000053989"/>
    </source>
</evidence>
<organism evidence="2 3">
    <name type="scientific">Scleroderma citrinum Foug A</name>
    <dbReference type="NCBI Taxonomy" id="1036808"/>
    <lineage>
        <taxon>Eukaryota</taxon>
        <taxon>Fungi</taxon>
        <taxon>Dikarya</taxon>
        <taxon>Basidiomycota</taxon>
        <taxon>Agaricomycotina</taxon>
        <taxon>Agaricomycetes</taxon>
        <taxon>Agaricomycetidae</taxon>
        <taxon>Boletales</taxon>
        <taxon>Sclerodermatineae</taxon>
        <taxon>Sclerodermataceae</taxon>
        <taxon>Scleroderma</taxon>
    </lineage>
</organism>
<evidence type="ECO:0000313" key="2">
    <source>
        <dbReference type="EMBL" id="KIM56937.1"/>
    </source>
</evidence>
<name>A0A0C2ZWU9_9AGAM</name>
<dbReference type="OrthoDB" id="542013at2759"/>
<accession>A0A0C2ZWU9</accession>
<reference evidence="2 3" key="1">
    <citation type="submission" date="2014-04" db="EMBL/GenBank/DDBJ databases">
        <authorList>
            <consortium name="DOE Joint Genome Institute"/>
            <person name="Kuo A."/>
            <person name="Kohler A."/>
            <person name="Nagy L.G."/>
            <person name="Floudas D."/>
            <person name="Copeland A."/>
            <person name="Barry K.W."/>
            <person name="Cichocki N."/>
            <person name="Veneault-Fourrey C."/>
            <person name="LaButti K."/>
            <person name="Lindquist E.A."/>
            <person name="Lipzen A."/>
            <person name="Lundell T."/>
            <person name="Morin E."/>
            <person name="Murat C."/>
            <person name="Sun H."/>
            <person name="Tunlid A."/>
            <person name="Henrissat B."/>
            <person name="Grigoriev I.V."/>
            <person name="Hibbett D.S."/>
            <person name="Martin F."/>
            <person name="Nordberg H.P."/>
            <person name="Cantor M.N."/>
            <person name="Hua S.X."/>
        </authorList>
    </citation>
    <scope>NUCLEOTIDE SEQUENCE [LARGE SCALE GENOMIC DNA]</scope>
    <source>
        <strain evidence="2 3">Foug A</strain>
    </source>
</reference>
<dbReference type="HOGENOM" id="CLU_010194_44_4_1"/>
<reference evidence="3" key="2">
    <citation type="submission" date="2015-01" db="EMBL/GenBank/DDBJ databases">
        <title>Evolutionary Origins and Diversification of the Mycorrhizal Mutualists.</title>
        <authorList>
            <consortium name="DOE Joint Genome Institute"/>
            <consortium name="Mycorrhizal Genomics Consortium"/>
            <person name="Kohler A."/>
            <person name="Kuo A."/>
            <person name="Nagy L.G."/>
            <person name="Floudas D."/>
            <person name="Copeland A."/>
            <person name="Barry K.W."/>
            <person name="Cichocki N."/>
            <person name="Veneault-Fourrey C."/>
            <person name="LaButti K."/>
            <person name="Lindquist E.A."/>
            <person name="Lipzen A."/>
            <person name="Lundell T."/>
            <person name="Morin E."/>
            <person name="Murat C."/>
            <person name="Riley R."/>
            <person name="Ohm R."/>
            <person name="Sun H."/>
            <person name="Tunlid A."/>
            <person name="Henrissat B."/>
            <person name="Grigoriev I.V."/>
            <person name="Hibbett D.S."/>
            <person name="Martin F."/>
        </authorList>
    </citation>
    <scope>NUCLEOTIDE SEQUENCE [LARGE SCALE GENOMIC DNA]</scope>
    <source>
        <strain evidence="3">Foug A</strain>
    </source>
</reference>
<protein>
    <recommendedName>
        <fullName evidence="4">Ketoreductase (KR) domain-containing protein</fullName>
    </recommendedName>
</protein>
<keyword evidence="1" id="KW-0560">Oxidoreductase</keyword>
<evidence type="ECO:0008006" key="4">
    <source>
        <dbReference type="Google" id="ProtNLM"/>
    </source>
</evidence>
<dbReference type="PANTHER" id="PTHR43157:SF31">
    <property type="entry name" value="PHOSPHATIDYLINOSITOL-GLYCAN BIOSYNTHESIS CLASS F PROTEIN"/>
    <property type="match status" value="1"/>
</dbReference>
<proteinExistence type="predicted"/>
<dbReference type="EMBL" id="KN822108">
    <property type="protein sequence ID" value="KIM56937.1"/>
    <property type="molecule type" value="Genomic_DNA"/>
</dbReference>
<dbReference type="Pfam" id="PF00106">
    <property type="entry name" value="adh_short"/>
    <property type="match status" value="1"/>
</dbReference>
<dbReference type="PANTHER" id="PTHR43157">
    <property type="entry name" value="PHOSPHATIDYLINOSITOL-GLYCAN BIOSYNTHESIS CLASS F PROTEIN-RELATED"/>
    <property type="match status" value="1"/>
</dbReference>
<evidence type="ECO:0000256" key="1">
    <source>
        <dbReference type="ARBA" id="ARBA00023002"/>
    </source>
</evidence>
<sequence length="350" mass="38944">MARFSVIQFIREQWKTLPLCSGDVSSKAIVLIGSNVGIGLEAAVHFAGMKPKLVMATCRDEKKCKCTREVILERTGLDKNTEDGIGVASWPLDLSAFDSVRAFADRFAAEALLDTQLNVFVANAGVYMQDYTKTTDGWELMIQVNYLSTALLSILMLPYLIRSSSSDSPSRLVLVSSLGHYAGSRKLNGVEKWSSILDTINDEKFCGSIDRYVLSKLLDVMFIRELAARLPDPTPVVACTVNPGFCRSRLFRDAETKWYTWIFSLCMSYAPLSRSPEEGSRTLLHAAIDGEGDAFHGRYLSGCEVLEESSYLFTPEGKAFSGRLWTETIDLLSKIDSRVPEIVKKNLRVD</sequence>
<dbReference type="SUPFAM" id="SSF51735">
    <property type="entry name" value="NAD(P)-binding Rossmann-fold domains"/>
    <property type="match status" value="1"/>
</dbReference>